<evidence type="ECO:0000256" key="1">
    <source>
        <dbReference type="ARBA" id="ARBA00022723"/>
    </source>
</evidence>
<evidence type="ECO:0000313" key="3">
    <source>
        <dbReference type="Proteomes" id="UP001141552"/>
    </source>
</evidence>
<dbReference type="Gene3D" id="3.30.70.100">
    <property type="match status" value="1"/>
</dbReference>
<dbReference type="GO" id="GO:0046872">
    <property type="term" value="F:metal ion binding"/>
    <property type="evidence" value="ECO:0007669"/>
    <property type="project" value="UniProtKB-KW"/>
</dbReference>
<dbReference type="PANTHER" id="PTHR45868">
    <property type="entry name" value="HEAVY METAL-ASSOCIATED ISOPRENYLATED PLANT PROTEIN 33-RELATED"/>
    <property type="match status" value="1"/>
</dbReference>
<sequence length="159" mass="18000">MSENNKTKPVDSPAAGHMTCELQVDTQSPGWHKTMTKVLKGINGLSFTIDASRGIARVSGQIEPTKLMALLAKAGKHADLLWVDAGNHYKNTTTGSGNQQNVQDNSNRYNPMGYGYGYYPNNPYSAYGRMGYYSMDPRSQYYYQQQQYPHYYSPYSFYM</sequence>
<evidence type="ECO:0000313" key="2">
    <source>
        <dbReference type="EMBL" id="KAJ4830896.1"/>
    </source>
</evidence>
<dbReference type="AlphaFoldDB" id="A0A9Q0J602"/>
<dbReference type="EMBL" id="JAKUCV010005510">
    <property type="protein sequence ID" value="KAJ4830896.1"/>
    <property type="molecule type" value="Genomic_DNA"/>
</dbReference>
<proteinExistence type="predicted"/>
<accession>A0A9Q0J602</accession>
<keyword evidence="3" id="KW-1185">Reference proteome</keyword>
<dbReference type="PANTHER" id="PTHR45868:SF35">
    <property type="entry name" value="HYDROXYPROLINE-RICH GLYCOPROTEIN FAMILY PROTEIN"/>
    <property type="match status" value="1"/>
</dbReference>
<protein>
    <recommendedName>
        <fullName evidence="4">HMA domain-containing protein</fullName>
    </recommendedName>
</protein>
<comment type="caution">
    <text evidence="2">The sequence shown here is derived from an EMBL/GenBank/DDBJ whole genome shotgun (WGS) entry which is preliminary data.</text>
</comment>
<dbReference type="OrthoDB" id="851714at2759"/>
<reference evidence="2" key="2">
    <citation type="journal article" date="2023" name="Plants (Basel)">
        <title>Annotation of the Turnera subulata (Passifloraceae) Draft Genome Reveals the S-Locus Evolved after the Divergence of Turneroideae from Passifloroideae in a Stepwise Manner.</title>
        <authorList>
            <person name="Henning P.M."/>
            <person name="Roalson E.H."/>
            <person name="Mir W."/>
            <person name="McCubbin A.G."/>
            <person name="Shore J.S."/>
        </authorList>
    </citation>
    <scope>NUCLEOTIDE SEQUENCE</scope>
    <source>
        <strain evidence="2">F60SS</strain>
    </source>
</reference>
<gene>
    <name evidence="2" type="ORF">Tsubulata_011127</name>
</gene>
<reference evidence="2" key="1">
    <citation type="submission" date="2022-02" db="EMBL/GenBank/DDBJ databases">
        <authorList>
            <person name="Henning P.M."/>
            <person name="McCubbin A.G."/>
            <person name="Shore J.S."/>
        </authorList>
    </citation>
    <scope>NUCLEOTIDE SEQUENCE</scope>
    <source>
        <strain evidence="2">F60SS</strain>
        <tissue evidence="2">Leaves</tissue>
    </source>
</reference>
<dbReference type="Proteomes" id="UP001141552">
    <property type="component" value="Unassembled WGS sequence"/>
</dbReference>
<evidence type="ECO:0008006" key="4">
    <source>
        <dbReference type="Google" id="ProtNLM"/>
    </source>
</evidence>
<organism evidence="2 3">
    <name type="scientific">Turnera subulata</name>
    <dbReference type="NCBI Taxonomy" id="218843"/>
    <lineage>
        <taxon>Eukaryota</taxon>
        <taxon>Viridiplantae</taxon>
        <taxon>Streptophyta</taxon>
        <taxon>Embryophyta</taxon>
        <taxon>Tracheophyta</taxon>
        <taxon>Spermatophyta</taxon>
        <taxon>Magnoliopsida</taxon>
        <taxon>eudicotyledons</taxon>
        <taxon>Gunneridae</taxon>
        <taxon>Pentapetalae</taxon>
        <taxon>rosids</taxon>
        <taxon>fabids</taxon>
        <taxon>Malpighiales</taxon>
        <taxon>Passifloraceae</taxon>
        <taxon>Turnera</taxon>
    </lineage>
</organism>
<name>A0A9Q0J602_9ROSI</name>
<keyword evidence="1" id="KW-0479">Metal-binding</keyword>